<keyword evidence="5 10" id="KW-0378">Hydrolase</keyword>
<keyword evidence="7 10" id="KW-0546">Nucleotide metabolism</keyword>
<feature type="binding site" evidence="10">
    <location>
        <begin position="185"/>
        <end position="186"/>
    </location>
    <ligand>
        <name>substrate</name>
    </ligand>
</feature>
<dbReference type="EC" id="3.6.1.66" evidence="10"/>
<dbReference type="AlphaFoldDB" id="A0A0U4N0S2"/>
<dbReference type="OrthoDB" id="9807456at2"/>
<evidence type="ECO:0000256" key="6">
    <source>
        <dbReference type="ARBA" id="ARBA00022842"/>
    </source>
</evidence>
<evidence type="ECO:0000256" key="5">
    <source>
        <dbReference type="ARBA" id="ARBA00022801"/>
    </source>
</evidence>
<dbReference type="GO" id="GO:0000166">
    <property type="term" value="F:nucleotide binding"/>
    <property type="evidence" value="ECO:0007669"/>
    <property type="project" value="UniProtKB-KW"/>
</dbReference>
<comment type="caution">
    <text evidence="10">Lacks conserved residue(s) required for the propagation of feature annotation.</text>
</comment>
<evidence type="ECO:0000256" key="10">
    <source>
        <dbReference type="HAMAP-Rule" id="MF_01405"/>
    </source>
</evidence>
<feature type="binding site" evidence="10">
    <location>
        <position position="180"/>
    </location>
    <ligand>
        <name>substrate</name>
    </ligand>
</feature>
<evidence type="ECO:0000256" key="4">
    <source>
        <dbReference type="ARBA" id="ARBA00022741"/>
    </source>
</evidence>
<feature type="binding site" evidence="10">
    <location>
        <position position="73"/>
    </location>
    <ligand>
        <name>substrate</name>
    </ligand>
</feature>
<dbReference type="SUPFAM" id="SSF52972">
    <property type="entry name" value="ITPase-like"/>
    <property type="match status" value="1"/>
</dbReference>
<dbReference type="STRING" id="1653476.THC_0427"/>
<dbReference type="InterPro" id="IPR002637">
    <property type="entry name" value="RdgB/HAM1"/>
</dbReference>
<organism evidence="12 13">
    <name type="scientific">Caldimicrobium thiodismutans</name>
    <dbReference type="NCBI Taxonomy" id="1653476"/>
    <lineage>
        <taxon>Bacteria</taxon>
        <taxon>Pseudomonadati</taxon>
        <taxon>Thermodesulfobacteriota</taxon>
        <taxon>Thermodesulfobacteria</taxon>
        <taxon>Thermodesulfobacteriales</taxon>
        <taxon>Thermodesulfobacteriaceae</taxon>
        <taxon>Caldimicrobium</taxon>
    </lineage>
</organism>
<comment type="catalytic activity">
    <reaction evidence="8 10">
        <text>dITP + H2O = dIMP + diphosphate + H(+)</text>
        <dbReference type="Rhea" id="RHEA:28342"/>
        <dbReference type="ChEBI" id="CHEBI:15377"/>
        <dbReference type="ChEBI" id="CHEBI:15378"/>
        <dbReference type="ChEBI" id="CHEBI:33019"/>
        <dbReference type="ChEBI" id="CHEBI:61194"/>
        <dbReference type="ChEBI" id="CHEBI:61382"/>
        <dbReference type="EC" id="3.6.1.66"/>
    </reaction>
</comment>
<keyword evidence="13" id="KW-1185">Reference proteome</keyword>
<dbReference type="GO" id="GO:0046872">
    <property type="term" value="F:metal ion binding"/>
    <property type="evidence" value="ECO:0007669"/>
    <property type="project" value="UniProtKB-KW"/>
</dbReference>
<gene>
    <name evidence="12" type="ORF">THC_0427</name>
</gene>
<dbReference type="GO" id="GO:0005829">
    <property type="term" value="C:cytosol"/>
    <property type="evidence" value="ECO:0007669"/>
    <property type="project" value="TreeGrafter"/>
</dbReference>
<dbReference type="KEGG" id="cthi:THC_0427"/>
<reference evidence="13" key="2">
    <citation type="journal article" date="2016" name="Int. J. Syst. Evol. Microbiol.">
        <title>Caldimicrobium thiodismutans sp. nov., a sulfur-disproportionating bacterium isolated from a hot spring.</title>
        <authorList>
            <person name="Kojima H."/>
            <person name="Umezawa K."/>
            <person name="Fukui M."/>
        </authorList>
    </citation>
    <scope>NUCLEOTIDE SEQUENCE [LARGE SCALE GENOMIC DNA]</scope>
    <source>
        <strain evidence="13">TF1</strain>
    </source>
</reference>
<dbReference type="Gene3D" id="3.90.950.10">
    <property type="match status" value="1"/>
</dbReference>
<comment type="cofactor">
    <cofactor evidence="10">
        <name>Mg(2+)</name>
        <dbReference type="ChEBI" id="CHEBI:18420"/>
    </cofactor>
    <text evidence="10">Binds 1 Mg(2+) ion per subunit.</text>
</comment>
<dbReference type="RefSeq" id="WP_068512689.1">
    <property type="nucleotide sequence ID" value="NZ_AP014945.1"/>
</dbReference>
<accession>A0A0U4N0S2</accession>
<keyword evidence="4 10" id="KW-0547">Nucleotide-binding</keyword>
<feature type="binding site" evidence="10">
    <location>
        <begin position="155"/>
        <end position="158"/>
    </location>
    <ligand>
        <name>substrate</name>
    </ligand>
</feature>
<dbReference type="HAMAP" id="MF_01405">
    <property type="entry name" value="Non_canon_purine_NTPase"/>
    <property type="match status" value="1"/>
</dbReference>
<evidence type="ECO:0000256" key="3">
    <source>
        <dbReference type="ARBA" id="ARBA00022723"/>
    </source>
</evidence>
<dbReference type="InterPro" id="IPR020922">
    <property type="entry name" value="dITP/XTP_pyrophosphatase"/>
</dbReference>
<dbReference type="GO" id="GO:0035870">
    <property type="term" value="F:dITP diphosphatase activity"/>
    <property type="evidence" value="ECO:0007669"/>
    <property type="project" value="UniProtKB-UniRule"/>
</dbReference>
<dbReference type="EMBL" id="AP014945">
    <property type="protein sequence ID" value="BAU22822.1"/>
    <property type="molecule type" value="Genomic_DNA"/>
</dbReference>
<evidence type="ECO:0000313" key="13">
    <source>
        <dbReference type="Proteomes" id="UP000068196"/>
    </source>
</evidence>
<dbReference type="PANTHER" id="PTHR11067:SF9">
    <property type="entry name" value="INOSINE TRIPHOSPHATE PYROPHOSPHATASE"/>
    <property type="match status" value="1"/>
</dbReference>
<comment type="similarity">
    <text evidence="1 10 11">Belongs to the HAM1 NTPase family.</text>
</comment>
<evidence type="ECO:0000256" key="11">
    <source>
        <dbReference type="RuleBase" id="RU003781"/>
    </source>
</evidence>
<dbReference type="NCBIfam" id="NF011397">
    <property type="entry name" value="PRK14822.1"/>
    <property type="match status" value="1"/>
</dbReference>
<dbReference type="InterPro" id="IPR029001">
    <property type="entry name" value="ITPase-like_fam"/>
</dbReference>
<evidence type="ECO:0000256" key="7">
    <source>
        <dbReference type="ARBA" id="ARBA00023080"/>
    </source>
</evidence>
<dbReference type="GO" id="GO:0036222">
    <property type="term" value="F:XTP diphosphatase activity"/>
    <property type="evidence" value="ECO:0007669"/>
    <property type="project" value="UniProtKB-UniRule"/>
</dbReference>
<comment type="function">
    <text evidence="10">Pyrophosphatase that catalyzes the hydrolysis of nucleoside triphosphates to their monophosphate derivatives, with a high preference for the non-canonical purine nucleotides XTP (xanthosine triphosphate), dITP (deoxyinosine triphosphate) and ITP. Seems to function as a house-cleaning enzyme that removes non-canonical purine nucleotides from the nucleotide pool, thus preventing their incorporation into DNA/RNA and avoiding chromosomal lesions.</text>
</comment>
<evidence type="ECO:0000256" key="8">
    <source>
        <dbReference type="ARBA" id="ARBA00051875"/>
    </source>
</evidence>
<protein>
    <recommendedName>
        <fullName evidence="10">dITP/XTP pyrophosphatase</fullName>
        <ecNumber evidence="10">3.6.1.66</ecNumber>
    </recommendedName>
    <alternativeName>
        <fullName evidence="10">Non-canonical purine NTP pyrophosphatase</fullName>
    </alternativeName>
    <alternativeName>
        <fullName evidence="10">Non-standard purine NTP pyrophosphatase</fullName>
    </alternativeName>
    <alternativeName>
        <fullName evidence="10">Nucleoside-triphosphate diphosphatase</fullName>
    </alternativeName>
    <alternativeName>
        <fullName evidence="10">Nucleoside-triphosphate pyrophosphatase</fullName>
        <shortName evidence="10">NTPase</shortName>
    </alternativeName>
</protein>
<feature type="binding site" evidence="10">
    <location>
        <begin position="10"/>
        <end position="15"/>
    </location>
    <ligand>
        <name>substrate</name>
    </ligand>
</feature>
<dbReference type="FunFam" id="3.90.950.10:FF:000001">
    <property type="entry name" value="dITP/XTP pyrophosphatase"/>
    <property type="match status" value="1"/>
</dbReference>
<evidence type="ECO:0000256" key="1">
    <source>
        <dbReference type="ARBA" id="ARBA00008023"/>
    </source>
</evidence>
<dbReference type="PATRIC" id="fig|1653476.3.peg.440"/>
<dbReference type="Pfam" id="PF01725">
    <property type="entry name" value="Ham1p_like"/>
    <property type="match status" value="1"/>
</dbReference>
<comment type="catalytic activity">
    <reaction evidence="10">
        <text>ITP + H2O = IMP + diphosphate + H(+)</text>
        <dbReference type="Rhea" id="RHEA:29399"/>
        <dbReference type="ChEBI" id="CHEBI:15377"/>
        <dbReference type="ChEBI" id="CHEBI:15378"/>
        <dbReference type="ChEBI" id="CHEBI:33019"/>
        <dbReference type="ChEBI" id="CHEBI:58053"/>
        <dbReference type="ChEBI" id="CHEBI:61402"/>
        <dbReference type="EC" id="3.6.1.66"/>
    </reaction>
</comment>
<comment type="catalytic activity">
    <reaction evidence="9 10">
        <text>XTP + H2O = XMP + diphosphate + H(+)</text>
        <dbReference type="Rhea" id="RHEA:28610"/>
        <dbReference type="ChEBI" id="CHEBI:15377"/>
        <dbReference type="ChEBI" id="CHEBI:15378"/>
        <dbReference type="ChEBI" id="CHEBI:33019"/>
        <dbReference type="ChEBI" id="CHEBI:57464"/>
        <dbReference type="ChEBI" id="CHEBI:61314"/>
        <dbReference type="EC" id="3.6.1.66"/>
    </reaction>
</comment>
<reference evidence="12 13" key="1">
    <citation type="journal article" date="2016" name="Int. J. Syst. Evol. Microbiol.">
        <title>Caldimicrobium thiodismutans sp. nov., a sulfur-disproportionating bacterium isolated from a hot spring, and emended description of the genus Caldimicrobium.</title>
        <authorList>
            <person name="Kojima H."/>
            <person name="Umezawa K."/>
            <person name="Fukui M."/>
        </authorList>
    </citation>
    <scope>NUCLEOTIDE SEQUENCE [LARGE SCALE GENOMIC DNA]</scope>
    <source>
        <strain evidence="12 13">TF1</strain>
    </source>
</reference>
<comment type="subunit">
    <text evidence="2 10">Homodimer.</text>
</comment>
<sequence length="204" mass="22916">MKVKSLLIATTNLGKIKEITEILKDLELEIKSLKDFQELKPPAETGKTFFENALLKARYYAEKTGLLALADDSGLEVSALGGAPGIHSARFAGENATDEKNYLKLLELMKDLPDEKRSARFVCVMVCYHPSGAYISTEGVWEGKIAFSPRGEYGFGYDPIFLVREFNFEKTAAELPLEIKNQLSHRAKALKELKKKLPEFLQRL</sequence>
<name>A0A0U4N0S2_9BACT</name>
<dbReference type="PANTHER" id="PTHR11067">
    <property type="entry name" value="INOSINE TRIPHOSPHATE PYROPHOSPHATASE/HAM1 PROTEIN"/>
    <property type="match status" value="1"/>
</dbReference>
<evidence type="ECO:0000256" key="9">
    <source>
        <dbReference type="ARBA" id="ARBA00052017"/>
    </source>
</evidence>
<evidence type="ECO:0000256" key="2">
    <source>
        <dbReference type="ARBA" id="ARBA00011738"/>
    </source>
</evidence>
<dbReference type="GO" id="GO:0036220">
    <property type="term" value="F:ITP diphosphatase activity"/>
    <property type="evidence" value="ECO:0007669"/>
    <property type="project" value="UniProtKB-UniRule"/>
</dbReference>
<feature type="active site" description="Proton acceptor" evidence="10">
    <location>
        <position position="72"/>
    </location>
</feature>
<dbReference type="CDD" id="cd00515">
    <property type="entry name" value="HAM1"/>
    <property type="match status" value="1"/>
</dbReference>
<dbReference type="GO" id="GO:0017111">
    <property type="term" value="F:ribonucleoside triphosphate phosphatase activity"/>
    <property type="evidence" value="ECO:0007669"/>
    <property type="project" value="InterPro"/>
</dbReference>
<feature type="binding site" evidence="10">
    <location>
        <position position="72"/>
    </location>
    <ligand>
        <name>Mg(2+)</name>
        <dbReference type="ChEBI" id="CHEBI:18420"/>
    </ligand>
</feature>
<keyword evidence="3 10" id="KW-0479">Metal-binding</keyword>
<dbReference type="GO" id="GO:0009146">
    <property type="term" value="P:purine nucleoside triphosphate catabolic process"/>
    <property type="evidence" value="ECO:0007669"/>
    <property type="project" value="UniProtKB-UniRule"/>
</dbReference>
<evidence type="ECO:0000313" key="12">
    <source>
        <dbReference type="EMBL" id="BAU22822.1"/>
    </source>
</evidence>
<dbReference type="NCBIfam" id="TIGR00042">
    <property type="entry name" value="RdgB/HAM1 family non-canonical purine NTP pyrophosphatase"/>
    <property type="match status" value="1"/>
</dbReference>
<keyword evidence="6 10" id="KW-0460">Magnesium</keyword>
<dbReference type="Proteomes" id="UP000068196">
    <property type="component" value="Chromosome"/>
</dbReference>
<proteinExistence type="inferred from homology"/>
<dbReference type="GO" id="GO:0009117">
    <property type="term" value="P:nucleotide metabolic process"/>
    <property type="evidence" value="ECO:0007669"/>
    <property type="project" value="UniProtKB-KW"/>
</dbReference>